<reference evidence="2" key="2">
    <citation type="submission" date="2020-09" db="EMBL/GenBank/DDBJ databases">
        <authorList>
            <person name="Sun Q."/>
            <person name="Zhou Y."/>
        </authorList>
    </citation>
    <scope>NUCLEOTIDE SEQUENCE</scope>
    <source>
        <strain evidence="2">CGMCC 1.12214</strain>
    </source>
</reference>
<keyword evidence="3" id="KW-1185">Reference proteome</keyword>
<proteinExistence type="predicted"/>
<evidence type="ECO:0000313" key="2">
    <source>
        <dbReference type="EMBL" id="GGH25125.1"/>
    </source>
</evidence>
<reference evidence="2" key="1">
    <citation type="journal article" date="2014" name="Int. J. Syst. Evol. Microbiol.">
        <title>Complete genome sequence of Corynebacterium casei LMG S-19264T (=DSM 44701T), isolated from a smear-ripened cheese.</title>
        <authorList>
            <consortium name="US DOE Joint Genome Institute (JGI-PGF)"/>
            <person name="Walter F."/>
            <person name="Albersmeier A."/>
            <person name="Kalinowski J."/>
            <person name="Ruckert C."/>
        </authorList>
    </citation>
    <scope>NUCLEOTIDE SEQUENCE</scope>
    <source>
        <strain evidence="2">CGMCC 1.12214</strain>
    </source>
</reference>
<dbReference type="EMBL" id="BMES01000002">
    <property type="protein sequence ID" value="GGH25125.1"/>
    <property type="molecule type" value="Genomic_DNA"/>
</dbReference>
<protein>
    <submittedName>
        <fullName evidence="2">Uncharacterized protein</fullName>
    </submittedName>
</protein>
<name>A0A917I8C2_9HYPH</name>
<dbReference type="AlphaFoldDB" id="A0A917I8C2"/>
<gene>
    <name evidence="2" type="ORF">GCM10007036_32030</name>
</gene>
<accession>A0A917I8C2</accession>
<evidence type="ECO:0000256" key="1">
    <source>
        <dbReference type="SAM" id="MobiDB-lite"/>
    </source>
</evidence>
<organism evidence="2 3">
    <name type="scientific">Alsobacter metallidurans</name>
    <dbReference type="NCBI Taxonomy" id="340221"/>
    <lineage>
        <taxon>Bacteria</taxon>
        <taxon>Pseudomonadati</taxon>
        <taxon>Pseudomonadota</taxon>
        <taxon>Alphaproteobacteria</taxon>
        <taxon>Hyphomicrobiales</taxon>
        <taxon>Alsobacteraceae</taxon>
        <taxon>Alsobacter</taxon>
    </lineage>
</organism>
<evidence type="ECO:0000313" key="3">
    <source>
        <dbReference type="Proteomes" id="UP000603912"/>
    </source>
</evidence>
<comment type="caution">
    <text evidence="2">The sequence shown here is derived from an EMBL/GenBank/DDBJ whole genome shotgun (WGS) entry which is preliminary data.</text>
</comment>
<feature type="region of interest" description="Disordered" evidence="1">
    <location>
        <begin position="31"/>
        <end position="54"/>
    </location>
</feature>
<sequence length="54" mass="5377">MGAVARLCLSGSQNPSTVIPGLDPGIQALGSGVDGRDKTVRSPPVIASEAKQSS</sequence>
<dbReference type="Proteomes" id="UP000603912">
    <property type="component" value="Unassembled WGS sequence"/>
</dbReference>